<dbReference type="GeneID" id="18926287"/>
<keyword evidence="1" id="KW-0732">Signal</keyword>
<evidence type="ECO:0000313" key="3">
    <source>
        <dbReference type="Proteomes" id="UP000001072"/>
    </source>
</evidence>
<dbReference type="RefSeq" id="XP_007413373.1">
    <property type="nucleotide sequence ID" value="XM_007413311.1"/>
</dbReference>
<evidence type="ECO:0000313" key="2">
    <source>
        <dbReference type="EMBL" id="EGG03238.1"/>
    </source>
</evidence>
<dbReference type="OrthoDB" id="10420098at2759"/>
<dbReference type="AlphaFoldDB" id="F4RW85"/>
<dbReference type="EMBL" id="GL883125">
    <property type="protein sequence ID" value="EGG03238.1"/>
    <property type="molecule type" value="Genomic_DNA"/>
</dbReference>
<protein>
    <submittedName>
        <fullName evidence="2">Secreted protein</fullName>
    </submittedName>
</protein>
<dbReference type="InParanoid" id="F4RW85"/>
<organism evidence="3">
    <name type="scientific">Melampsora larici-populina (strain 98AG31 / pathotype 3-4-7)</name>
    <name type="common">Poplar leaf rust fungus</name>
    <dbReference type="NCBI Taxonomy" id="747676"/>
    <lineage>
        <taxon>Eukaryota</taxon>
        <taxon>Fungi</taxon>
        <taxon>Dikarya</taxon>
        <taxon>Basidiomycota</taxon>
        <taxon>Pucciniomycotina</taxon>
        <taxon>Pucciniomycetes</taxon>
        <taxon>Pucciniales</taxon>
        <taxon>Melampsoraceae</taxon>
        <taxon>Melampsora</taxon>
    </lineage>
</organism>
<name>F4RW85_MELLP</name>
<keyword evidence="3" id="KW-1185">Reference proteome</keyword>
<gene>
    <name evidence="2" type="ORF">MELLADRAFT_123223</name>
</gene>
<dbReference type="Proteomes" id="UP000001072">
    <property type="component" value="Unassembled WGS sequence"/>
</dbReference>
<feature type="signal peptide" evidence="1">
    <location>
        <begin position="1"/>
        <end position="27"/>
    </location>
</feature>
<evidence type="ECO:0000256" key="1">
    <source>
        <dbReference type="SAM" id="SignalP"/>
    </source>
</evidence>
<reference evidence="3" key="1">
    <citation type="journal article" date="2011" name="Proc. Natl. Acad. Sci. U.S.A.">
        <title>Obligate biotrophy features unraveled by the genomic analysis of rust fungi.</title>
        <authorList>
            <person name="Duplessis S."/>
            <person name="Cuomo C.A."/>
            <person name="Lin Y.-C."/>
            <person name="Aerts A."/>
            <person name="Tisserant E."/>
            <person name="Veneault-Fourrey C."/>
            <person name="Joly D.L."/>
            <person name="Hacquard S."/>
            <person name="Amselem J."/>
            <person name="Cantarel B.L."/>
            <person name="Chiu R."/>
            <person name="Coutinho P.M."/>
            <person name="Feau N."/>
            <person name="Field M."/>
            <person name="Frey P."/>
            <person name="Gelhaye E."/>
            <person name="Goldberg J."/>
            <person name="Grabherr M.G."/>
            <person name="Kodira C.D."/>
            <person name="Kohler A."/>
            <person name="Kuees U."/>
            <person name="Lindquist E.A."/>
            <person name="Lucas S.M."/>
            <person name="Mago R."/>
            <person name="Mauceli E."/>
            <person name="Morin E."/>
            <person name="Murat C."/>
            <person name="Pangilinan J.L."/>
            <person name="Park R."/>
            <person name="Pearson M."/>
            <person name="Quesneville H."/>
            <person name="Rouhier N."/>
            <person name="Sakthikumar S."/>
            <person name="Salamov A.A."/>
            <person name="Schmutz J."/>
            <person name="Selles B."/>
            <person name="Shapiro H."/>
            <person name="Tanguay P."/>
            <person name="Tuskan G.A."/>
            <person name="Henrissat B."/>
            <person name="Van de Peer Y."/>
            <person name="Rouze P."/>
            <person name="Ellis J.G."/>
            <person name="Dodds P.N."/>
            <person name="Schein J.E."/>
            <person name="Zhong S."/>
            <person name="Hamelin R.C."/>
            <person name="Grigoriev I.V."/>
            <person name="Szabo L.J."/>
            <person name="Martin F."/>
        </authorList>
    </citation>
    <scope>NUCLEOTIDE SEQUENCE [LARGE SCALE GENOMIC DNA]</scope>
    <source>
        <strain evidence="3">98AG31 / pathotype 3-4-7</strain>
    </source>
</reference>
<dbReference type="KEGG" id="mlr:MELLADRAFT_123223"/>
<feature type="chain" id="PRO_5003321825" evidence="1">
    <location>
        <begin position="28"/>
        <end position="135"/>
    </location>
</feature>
<dbReference type="HOGENOM" id="CLU_150810_1_0_1"/>
<proteinExistence type="predicted"/>
<sequence length="135" mass="14809">MSFFQSSHKFVIIFIAMCITQFPITNANTAKCIIGYKPFANGQNAVCHDEVYVNWLCPIKQCSKDGRQFVPMKGCVLDNVAGTSNQECSAYNFKTSGQYACSNSGGRDYTCPYTPSNVPFITCSGCKPPGHSKFS</sequence>
<dbReference type="VEuPathDB" id="FungiDB:MELLADRAFT_123223"/>
<accession>F4RW85</accession>